<dbReference type="SUPFAM" id="SSF51120">
    <property type="entry name" value="beta-Roll"/>
    <property type="match status" value="1"/>
</dbReference>
<evidence type="ECO:0000313" key="4">
    <source>
        <dbReference type="Proteomes" id="UP000245680"/>
    </source>
</evidence>
<protein>
    <recommendedName>
        <fullName evidence="5">5'-Nucleotidase C-terminal domain-containing protein</fullName>
    </recommendedName>
</protein>
<dbReference type="Pfam" id="PF03372">
    <property type="entry name" value="Exo_endo_phos"/>
    <property type="match status" value="1"/>
</dbReference>
<evidence type="ECO:0000259" key="2">
    <source>
        <dbReference type="Pfam" id="PF03372"/>
    </source>
</evidence>
<feature type="domain" description="5'-Nucleotidase C-terminal" evidence="1">
    <location>
        <begin position="859"/>
        <end position="1042"/>
    </location>
</feature>
<dbReference type="PANTHER" id="PTHR42834:SF1">
    <property type="entry name" value="ENDONUCLEASE_EXONUCLEASE_PHOSPHATASE FAMILY PROTEIN (AFU_ORTHOLOGUE AFUA_3G09210)"/>
    <property type="match status" value="1"/>
</dbReference>
<dbReference type="InterPro" id="IPR029052">
    <property type="entry name" value="Metallo-depent_PP-like"/>
</dbReference>
<dbReference type="OrthoDB" id="9773411at2"/>
<comment type="caution">
    <text evidence="3">The sequence shown here is derived from an EMBL/GenBank/DDBJ whole genome shotgun (WGS) entry which is preliminary data.</text>
</comment>
<dbReference type="SUPFAM" id="SSF56300">
    <property type="entry name" value="Metallo-dependent phosphatases"/>
    <property type="match status" value="1"/>
</dbReference>
<dbReference type="GO" id="GO:0009166">
    <property type="term" value="P:nucleotide catabolic process"/>
    <property type="evidence" value="ECO:0007669"/>
    <property type="project" value="InterPro"/>
</dbReference>
<evidence type="ECO:0000259" key="1">
    <source>
        <dbReference type="Pfam" id="PF02872"/>
    </source>
</evidence>
<dbReference type="InterPro" id="IPR005135">
    <property type="entry name" value="Endo/exonuclease/phosphatase"/>
</dbReference>
<dbReference type="AlphaFoldDB" id="A0A2V2LC48"/>
<dbReference type="InterPro" id="IPR008334">
    <property type="entry name" value="5'-Nucleotdase_C"/>
</dbReference>
<dbReference type="Gene3D" id="2.150.10.10">
    <property type="entry name" value="Serralysin-like metalloprotease, C-terminal"/>
    <property type="match status" value="1"/>
</dbReference>
<feature type="domain" description="Endonuclease/exonuclease/phosphatase" evidence="2">
    <location>
        <begin position="133"/>
        <end position="429"/>
    </location>
</feature>
<dbReference type="InterPro" id="IPR036691">
    <property type="entry name" value="Endo/exonu/phosph_ase_sf"/>
</dbReference>
<dbReference type="Pfam" id="PF02872">
    <property type="entry name" value="5_nucleotid_C"/>
    <property type="match status" value="1"/>
</dbReference>
<evidence type="ECO:0008006" key="5">
    <source>
        <dbReference type="Google" id="ProtNLM"/>
    </source>
</evidence>
<reference evidence="3 4" key="1">
    <citation type="submission" date="2018-05" db="EMBL/GenBank/DDBJ databases">
        <title>Rhodobacteraceae gen. nov., sp. nov. isolated from sea water.</title>
        <authorList>
            <person name="Ren Y."/>
        </authorList>
    </citation>
    <scope>NUCLEOTIDE SEQUENCE [LARGE SCALE GENOMIC DNA]</scope>
    <source>
        <strain evidence="3 4">TG-679</strain>
    </source>
</reference>
<evidence type="ECO:0000313" key="3">
    <source>
        <dbReference type="EMBL" id="PWR02732.1"/>
    </source>
</evidence>
<dbReference type="Gene3D" id="3.90.780.10">
    <property type="entry name" value="5'-Nucleotidase, C-terminal domain"/>
    <property type="match status" value="1"/>
</dbReference>
<dbReference type="SUPFAM" id="SSF56219">
    <property type="entry name" value="DNase I-like"/>
    <property type="match status" value="1"/>
</dbReference>
<dbReference type="PANTHER" id="PTHR42834">
    <property type="entry name" value="ENDONUCLEASE/EXONUCLEASE/PHOSPHATASE FAMILY PROTEIN (AFU_ORTHOLOGUE AFUA_3G09210)"/>
    <property type="match status" value="1"/>
</dbReference>
<gene>
    <name evidence="3" type="ORF">DKT77_10655</name>
</gene>
<dbReference type="Gene3D" id="3.60.21.10">
    <property type="match status" value="1"/>
</dbReference>
<proteinExistence type="predicted"/>
<organism evidence="3 4">
    <name type="scientific">Meridianimarinicoccus roseus</name>
    <dbReference type="NCBI Taxonomy" id="2072018"/>
    <lineage>
        <taxon>Bacteria</taxon>
        <taxon>Pseudomonadati</taxon>
        <taxon>Pseudomonadota</taxon>
        <taxon>Alphaproteobacteria</taxon>
        <taxon>Rhodobacterales</taxon>
        <taxon>Paracoccaceae</taxon>
        <taxon>Meridianimarinicoccus</taxon>
    </lineage>
</organism>
<dbReference type="InterPro" id="IPR036907">
    <property type="entry name" value="5'-Nucleotdase_C_sf"/>
</dbReference>
<name>A0A2V2LC48_9RHOB</name>
<dbReference type="SUPFAM" id="SSF55816">
    <property type="entry name" value="5'-nucleotidase (syn. UDP-sugar hydrolase), C-terminal domain"/>
    <property type="match status" value="1"/>
</dbReference>
<dbReference type="InterPro" id="IPR011049">
    <property type="entry name" value="Serralysin-like_metalloprot_C"/>
</dbReference>
<sequence length="1244" mass="128926">MTDGIDFFESLEAMLVTAEDLLAVSGTNRFGEIFAVTNQGVDATGISSRGTLNIAPNDFNPEKIQINEDTGILPGFSIPMVDVGAQLGDVTGVIGYSFGNYEILPTQAFVASPSSLTAEVTTLAGDADTMTVASYNVLNLDPNDADGDTDVADGRFDAIAAQIVANLGAPDVIGLQEIQDNTGSTDDGTVSASQTLQLLVDAIVAAGGPAYSFIDNTFIADNASGGQPGANIRTAFLYNDARVDLVPGSVQTIDGQGSGQAFNGARLPLVADFEFNGETVTVVNNHFSSKGGSAPILGVEQPFDQRQEDVTVNGSLDERQAQSMAVQNFLAAKLAADPSAKLVALGDFNEFEFVSPVTGLENVLNADGTGVNNLTNTLPEDERYSFNFQGNSQSLDHILVSDSLADNADFDIVHVNSEFADGASKASDHDPLLATLGFEVMPQTWTLELLHITDQEASTGSIGDFARASGILNALEAQDLGNDGIADNTVRLSSGDAIIPGVFYDASEAVFGAGGIADIQLVNEMGFDAVAFGNHEFDKGTAELAELIAGFELARDGDNNLILDADGAATFTTTPIGDFSALTGTPTPYTGTAFPYLSTNLDFDTDPALKALAALGGQAPQPNTVTSSTILDVNGEMLGVVGAVTPNLAAISSTGGLGISPAWADGTPTPAELDALAAEIQAEVDALLAANPTLNKVVLLAHMQQITIEQGLATRLENVDIIVAGGSNTRLFDDNDYIRPGDSDQGQYPQFFTNAGGTTTALVNTDGSYKYVGRLVIDFDADGNIIANSYDETVSGAYATDATGLANVAGAEGLIDPEVQAITEAIQDQILATEGNVFGVSNVFLNGNRSGTAGDPDGVRTQETNLGNLTADANLAYAQSIDSTVMVSIKNGGGIRASIGETVVPAGGTGFERLPNGEILDDQGNVVKPAGGISQNDIQTTLAFNNDLSLLTVTRAELIEILEHGISGLPGVSGRFPQVSGIQFSFDESLPAGSRIVNAAITDMEGNDLDVLMRDGVLQGDAAAGVRIVTLGFLAGGGDGYPFPQGPEANRVDLENFDGDGINDGVATFAADGTEQDVLAEYLAANFGDAANAYDVADSGPAGDTRIQNLAFTADTVIDEPEFNLILGQGARDRLTGTDEADMIVSGAGSYETMEGGLGGDVFVFGLETMNGLRERDIISDYEVGVDVIGLTGGATVADIRETSSAVVVYFDDPTGAQDALFVRGDGVTAANLTFETIDTISFV</sequence>
<dbReference type="Proteomes" id="UP000245680">
    <property type="component" value="Unassembled WGS sequence"/>
</dbReference>
<dbReference type="GO" id="GO:0016787">
    <property type="term" value="F:hydrolase activity"/>
    <property type="evidence" value="ECO:0007669"/>
    <property type="project" value="InterPro"/>
</dbReference>
<keyword evidence="4" id="KW-1185">Reference proteome</keyword>
<dbReference type="CDD" id="cd10283">
    <property type="entry name" value="MnuA_DNase1-like"/>
    <property type="match status" value="1"/>
</dbReference>
<accession>A0A2V2LC48</accession>
<dbReference type="Gene3D" id="3.60.10.10">
    <property type="entry name" value="Endonuclease/exonuclease/phosphatase"/>
    <property type="match status" value="1"/>
</dbReference>
<dbReference type="EMBL" id="QGKU01000033">
    <property type="protein sequence ID" value="PWR02732.1"/>
    <property type="molecule type" value="Genomic_DNA"/>
</dbReference>